<sequence length="87" mass="9524">MTDALVDAIRMLLAIALLLSGSVGLGFAGWQALRYLVDAGRTRPRLIALARRPTPGREPLPPRSGLAWRHGRFDHADHPTRDDTSGQ</sequence>
<feature type="region of interest" description="Disordered" evidence="1">
    <location>
        <begin position="52"/>
        <end position="87"/>
    </location>
</feature>
<dbReference type="Proteomes" id="UP000248148">
    <property type="component" value="Unassembled WGS sequence"/>
</dbReference>
<comment type="caution">
    <text evidence="2">The sequence shown here is derived from an EMBL/GenBank/DDBJ whole genome shotgun (WGS) entry which is preliminary data.</text>
</comment>
<proteinExistence type="predicted"/>
<name>A0A318TP29_9BRAD</name>
<evidence type="ECO:0000313" key="3">
    <source>
        <dbReference type="Proteomes" id="UP000248148"/>
    </source>
</evidence>
<organism evidence="2 3">
    <name type="scientific">Rhodopseudomonas faecalis</name>
    <dbReference type="NCBI Taxonomy" id="99655"/>
    <lineage>
        <taxon>Bacteria</taxon>
        <taxon>Pseudomonadati</taxon>
        <taxon>Pseudomonadota</taxon>
        <taxon>Alphaproteobacteria</taxon>
        <taxon>Hyphomicrobiales</taxon>
        <taxon>Nitrobacteraceae</taxon>
        <taxon>Rhodopseudomonas</taxon>
    </lineage>
</organism>
<accession>A0A318TP29</accession>
<gene>
    <name evidence="2" type="ORF">BJ122_106140</name>
</gene>
<protein>
    <submittedName>
        <fullName evidence="2">Uncharacterized protein</fullName>
    </submittedName>
</protein>
<evidence type="ECO:0000256" key="1">
    <source>
        <dbReference type="SAM" id="MobiDB-lite"/>
    </source>
</evidence>
<dbReference type="RefSeq" id="WP_110780434.1">
    <property type="nucleotide sequence ID" value="NZ_QJTI01000006.1"/>
</dbReference>
<dbReference type="AlphaFoldDB" id="A0A318TP29"/>
<feature type="compositionally biased region" description="Basic and acidic residues" evidence="1">
    <location>
        <begin position="71"/>
        <end position="87"/>
    </location>
</feature>
<dbReference type="EMBL" id="QJTI01000006">
    <property type="protein sequence ID" value="PYF03645.1"/>
    <property type="molecule type" value="Genomic_DNA"/>
</dbReference>
<reference evidence="2 3" key="1">
    <citation type="submission" date="2018-06" db="EMBL/GenBank/DDBJ databases">
        <title>Genomic Encyclopedia of Archaeal and Bacterial Type Strains, Phase II (KMG-II): from individual species to whole genera.</title>
        <authorList>
            <person name="Goeker M."/>
        </authorList>
    </citation>
    <scope>NUCLEOTIDE SEQUENCE [LARGE SCALE GENOMIC DNA]</scope>
    <source>
        <strain evidence="2 3">JCM 11668</strain>
    </source>
</reference>
<evidence type="ECO:0000313" key="2">
    <source>
        <dbReference type="EMBL" id="PYF03645.1"/>
    </source>
</evidence>
<keyword evidence="3" id="KW-1185">Reference proteome</keyword>